<name>A0A194X4A4_MOLSC</name>
<dbReference type="RefSeq" id="XP_018069012.1">
    <property type="nucleotide sequence ID" value="XM_018218545.1"/>
</dbReference>
<dbReference type="Pfam" id="PF20150">
    <property type="entry name" value="2EXR"/>
    <property type="match status" value="1"/>
</dbReference>
<gene>
    <name evidence="3" type="ORF">LY89DRAFT_720146</name>
</gene>
<keyword evidence="4" id="KW-1185">Reference proteome</keyword>
<dbReference type="InterPro" id="IPR045518">
    <property type="entry name" value="2EXR"/>
</dbReference>
<feature type="compositionally biased region" description="Basic and acidic residues" evidence="1">
    <location>
        <begin position="575"/>
        <end position="590"/>
    </location>
</feature>
<dbReference type="KEGG" id="psco:LY89DRAFT_720146"/>
<evidence type="ECO:0000313" key="4">
    <source>
        <dbReference type="Proteomes" id="UP000070700"/>
    </source>
</evidence>
<feature type="compositionally biased region" description="Basic residues" evidence="1">
    <location>
        <begin position="482"/>
        <end position="496"/>
    </location>
</feature>
<feature type="region of interest" description="Disordered" evidence="1">
    <location>
        <begin position="546"/>
        <end position="590"/>
    </location>
</feature>
<sequence>MTTPTTFPPFPKLPTEIRLQIWRIAMPRRVLFEREGPRKSSFRRINYSSINACRESREEALRYIKTSGKGRDEVVFDADGDILCLCYSDVRMISNWPRSNISGSGKQHGPYEELFRVDLTQVLKRIQILGDVQVPCGEGFKYNDFSQVLVPILRRFPAIREINVGRLRSDRLSVKTGTRGLVGGIERFAIMRKPTVRKVRARVEEAMAKEELLRPKWKAPFISFAQLSDEHGSHEVFANMTNSEILTVKICSTLNFTKSDPYKQRRGAWFIFCRPNFVTMERVPIESLRSPASSDEPKRISPYTTPLLLLPKLKKERREFLELKSSVNLKTETNEGNEILSMNQNPDPERLSRLHHGIYTGVRKYPVEPSKLEDRVVQVKLKTRFKAVRNKEAIAAAHILTQMSSDTRTTEELEVAETLLQLQSKPRVAKLHPPLQVNGDQTLDSDATISDDATISERGTPEPAPKRPRPNFRPAELEQPTKKKRGGRPKGSKTKPKTTITANNNDNKTLIAETEDVEVQCTIPKQFGASANRVLWSDRHVFEHTAASPEEPKVNLQPPLSSRARITTDSTSESARTEADRRRWEDAFCR</sequence>
<dbReference type="OrthoDB" id="10592049at2759"/>
<evidence type="ECO:0000313" key="3">
    <source>
        <dbReference type="EMBL" id="KUJ14657.1"/>
    </source>
</evidence>
<dbReference type="InParanoid" id="A0A194X4A4"/>
<dbReference type="PANTHER" id="PTHR35910">
    <property type="entry name" value="2EXR DOMAIN-CONTAINING PROTEIN"/>
    <property type="match status" value="1"/>
</dbReference>
<proteinExistence type="predicted"/>
<feature type="region of interest" description="Disordered" evidence="1">
    <location>
        <begin position="452"/>
        <end position="506"/>
    </location>
</feature>
<dbReference type="AlphaFoldDB" id="A0A194X4A4"/>
<organism evidence="3 4">
    <name type="scientific">Mollisia scopiformis</name>
    <name type="common">Conifer needle endophyte fungus</name>
    <name type="synonym">Phialocephala scopiformis</name>
    <dbReference type="NCBI Taxonomy" id="149040"/>
    <lineage>
        <taxon>Eukaryota</taxon>
        <taxon>Fungi</taxon>
        <taxon>Dikarya</taxon>
        <taxon>Ascomycota</taxon>
        <taxon>Pezizomycotina</taxon>
        <taxon>Leotiomycetes</taxon>
        <taxon>Helotiales</taxon>
        <taxon>Mollisiaceae</taxon>
        <taxon>Mollisia</taxon>
    </lineage>
</organism>
<dbReference type="EMBL" id="KQ947419">
    <property type="protein sequence ID" value="KUJ14657.1"/>
    <property type="molecule type" value="Genomic_DNA"/>
</dbReference>
<dbReference type="Proteomes" id="UP000070700">
    <property type="component" value="Unassembled WGS sequence"/>
</dbReference>
<accession>A0A194X4A4</accession>
<dbReference type="GeneID" id="28828271"/>
<feature type="domain" description="2EXR" evidence="2">
    <location>
        <begin position="7"/>
        <end position="83"/>
    </location>
</feature>
<evidence type="ECO:0000259" key="2">
    <source>
        <dbReference type="Pfam" id="PF20150"/>
    </source>
</evidence>
<feature type="compositionally biased region" description="Polar residues" evidence="1">
    <location>
        <begin position="558"/>
        <end position="574"/>
    </location>
</feature>
<reference evidence="3 4" key="1">
    <citation type="submission" date="2015-10" db="EMBL/GenBank/DDBJ databases">
        <title>Full genome of DAOMC 229536 Phialocephala scopiformis, a fungal endophyte of spruce producing the potent anti-insectan compound rugulosin.</title>
        <authorList>
            <consortium name="DOE Joint Genome Institute"/>
            <person name="Walker A.K."/>
            <person name="Frasz S.L."/>
            <person name="Seifert K.A."/>
            <person name="Miller J.D."/>
            <person name="Mondo S.J."/>
            <person name="Labutti K."/>
            <person name="Lipzen A."/>
            <person name="Dockter R."/>
            <person name="Kennedy M."/>
            <person name="Grigoriev I.V."/>
            <person name="Spatafora J.W."/>
        </authorList>
    </citation>
    <scope>NUCLEOTIDE SEQUENCE [LARGE SCALE GENOMIC DNA]</scope>
    <source>
        <strain evidence="3 4">CBS 120377</strain>
    </source>
</reference>
<dbReference type="PANTHER" id="PTHR35910:SF1">
    <property type="entry name" value="2EXR DOMAIN-CONTAINING PROTEIN"/>
    <property type="match status" value="1"/>
</dbReference>
<protein>
    <recommendedName>
        <fullName evidence="2">2EXR domain-containing protein</fullName>
    </recommendedName>
</protein>
<evidence type="ECO:0000256" key="1">
    <source>
        <dbReference type="SAM" id="MobiDB-lite"/>
    </source>
</evidence>